<dbReference type="InterPro" id="IPR020578">
    <property type="entry name" value="Aminotrans_V_PyrdxlP_BS"/>
</dbReference>
<evidence type="ECO:0000256" key="7">
    <source>
        <dbReference type="ARBA" id="ARBA00023004"/>
    </source>
</evidence>
<gene>
    <name evidence="12" type="ORF">BA195_07200</name>
</gene>
<evidence type="ECO:0000259" key="11">
    <source>
        <dbReference type="Pfam" id="PF00266"/>
    </source>
</evidence>
<evidence type="ECO:0000256" key="9">
    <source>
        <dbReference type="ARBA" id="ARBA00050776"/>
    </source>
</evidence>
<protein>
    <recommendedName>
        <fullName evidence="3">cysteine desulfurase</fullName>
        <ecNumber evidence="3">2.8.1.7</ecNumber>
    </recommendedName>
</protein>
<evidence type="ECO:0000256" key="2">
    <source>
        <dbReference type="ARBA" id="ARBA00006490"/>
    </source>
</evidence>
<evidence type="ECO:0000313" key="13">
    <source>
        <dbReference type="Proteomes" id="UP000093186"/>
    </source>
</evidence>
<dbReference type="OrthoDB" id="9808002at2"/>
<name>A0A1B9Y3S8_9FLAO</name>
<dbReference type="EC" id="2.8.1.7" evidence="3"/>
<keyword evidence="13" id="KW-1185">Reference proteome</keyword>
<dbReference type="AlphaFoldDB" id="A0A1B9Y3S8"/>
<dbReference type="InterPro" id="IPR015421">
    <property type="entry name" value="PyrdxlP-dep_Trfase_major"/>
</dbReference>
<keyword evidence="7" id="KW-0408">Iron</keyword>
<dbReference type="GO" id="GO:0031071">
    <property type="term" value="F:cysteine desulfurase activity"/>
    <property type="evidence" value="ECO:0007669"/>
    <property type="project" value="UniProtKB-EC"/>
</dbReference>
<proteinExistence type="inferred from homology"/>
<accession>A0A1B9Y3S8</accession>
<evidence type="ECO:0000256" key="8">
    <source>
        <dbReference type="ARBA" id="ARBA00023014"/>
    </source>
</evidence>
<dbReference type="GO" id="GO:0046872">
    <property type="term" value="F:metal ion binding"/>
    <property type="evidence" value="ECO:0007669"/>
    <property type="project" value="UniProtKB-KW"/>
</dbReference>
<comment type="caution">
    <text evidence="12">The sequence shown here is derived from an EMBL/GenBank/DDBJ whole genome shotgun (WGS) entry which is preliminary data.</text>
</comment>
<dbReference type="InterPro" id="IPR000192">
    <property type="entry name" value="Aminotrans_V_dom"/>
</dbReference>
<dbReference type="InterPro" id="IPR016454">
    <property type="entry name" value="Cysteine_dSase"/>
</dbReference>
<reference evidence="12 13" key="1">
    <citation type="submission" date="2016-06" db="EMBL/GenBank/DDBJ databases">
        <title>Draft Genome Sequence of Tenacibaculum soleae UCD-KL19.</title>
        <authorList>
            <person name="Eisen J.A."/>
            <person name="Coil D.A."/>
            <person name="Lujan K.M."/>
        </authorList>
    </citation>
    <scope>NUCLEOTIDE SEQUENCE [LARGE SCALE GENOMIC DNA]</scope>
    <source>
        <strain evidence="12 13">UCD-KL19</strain>
    </source>
</reference>
<keyword evidence="4" id="KW-0808">Transferase</keyword>
<dbReference type="PROSITE" id="PS00595">
    <property type="entry name" value="AA_TRANSFER_CLASS_5"/>
    <property type="match status" value="1"/>
</dbReference>
<evidence type="ECO:0000256" key="10">
    <source>
        <dbReference type="RuleBase" id="RU004504"/>
    </source>
</evidence>
<dbReference type="Pfam" id="PF00266">
    <property type="entry name" value="Aminotran_5"/>
    <property type="match status" value="1"/>
</dbReference>
<dbReference type="RefSeq" id="WP_068703839.1">
    <property type="nucleotide sequence ID" value="NZ_MAKX01000001.1"/>
</dbReference>
<dbReference type="GO" id="GO:0051536">
    <property type="term" value="F:iron-sulfur cluster binding"/>
    <property type="evidence" value="ECO:0007669"/>
    <property type="project" value="UniProtKB-KW"/>
</dbReference>
<dbReference type="SUPFAM" id="SSF53383">
    <property type="entry name" value="PLP-dependent transferases"/>
    <property type="match status" value="1"/>
</dbReference>
<dbReference type="Gene3D" id="3.40.640.10">
    <property type="entry name" value="Type I PLP-dependent aspartate aminotransferase-like (Major domain)"/>
    <property type="match status" value="1"/>
</dbReference>
<evidence type="ECO:0000256" key="4">
    <source>
        <dbReference type="ARBA" id="ARBA00022679"/>
    </source>
</evidence>
<feature type="domain" description="Aminotransferase class V" evidence="11">
    <location>
        <begin position="4"/>
        <end position="368"/>
    </location>
</feature>
<comment type="catalytic activity">
    <reaction evidence="9">
        <text>(sulfur carrier)-H + L-cysteine = (sulfur carrier)-SH + L-alanine</text>
        <dbReference type="Rhea" id="RHEA:43892"/>
        <dbReference type="Rhea" id="RHEA-COMP:14737"/>
        <dbReference type="Rhea" id="RHEA-COMP:14739"/>
        <dbReference type="ChEBI" id="CHEBI:29917"/>
        <dbReference type="ChEBI" id="CHEBI:35235"/>
        <dbReference type="ChEBI" id="CHEBI:57972"/>
        <dbReference type="ChEBI" id="CHEBI:64428"/>
        <dbReference type="EC" id="2.8.1.7"/>
    </reaction>
</comment>
<keyword evidence="8" id="KW-0411">Iron-sulfur</keyword>
<dbReference type="InterPro" id="IPR015422">
    <property type="entry name" value="PyrdxlP-dep_Trfase_small"/>
</dbReference>
<dbReference type="PANTHER" id="PTHR11601">
    <property type="entry name" value="CYSTEINE DESULFURYLASE FAMILY MEMBER"/>
    <property type="match status" value="1"/>
</dbReference>
<evidence type="ECO:0000256" key="1">
    <source>
        <dbReference type="ARBA" id="ARBA00001933"/>
    </source>
</evidence>
<keyword evidence="5" id="KW-0479">Metal-binding</keyword>
<evidence type="ECO:0000256" key="3">
    <source>
        <dbReference type="ARBA" id="ARBA00012239"/>
    </source>
</evidence>
<dbReference type="Gene3D" id="3.90.1150.10">
    <property type="entry name" value="Aspartate Aminotransferase, domain 1"/>
    <property type="match status" value="1"/>
</dbReference>
<keyword evidence="6" id="KW-0663">Pyridoxal phosphate</keyword>
<dbReference type="EMBL" id="MAKX01000001">
    <property type="protein sequence ID" value="OCK44453.1"/>
    <property type="molecule type" value="Genomic_DNA"/>
</dbReference>
<organism evidence="12 13">
    <name type="scientific">Tenacibaculum soleae</name>
    <dbReference type="NCBI Taxonomy" id="447689"/>
    <lineage>
        <taxon>Bacteria</taxon>
        <taxon>Pseudomonadati</taxon>
        <taxon>Bacteroidota</taxon>
        <taxon>Flavobacteriia</taxon>
        <taxon>Flavobacteriales</taxon>
        <taxon>Flavobacteriaceae</taxon>
        <taxon>Tenacibaculum</taxon>
    </lineage>
</organism>
<comment type="cofactor">
    <cofactor evidence="1 10">
        <name>pyridoxal 5'-phosphate</name>
        <dbReference type="ChEBI" id="CHEBI:597326"/>
    </cofactor>
</comment>
<dbReference type="Gene3D" id="1.10.260.50">
    <property type="match status" value="1"/>
</dbReference>
<comment type="similarity">
    <text evidence="2">Belongs to the class-V pyridoxal-phosphate-dependent aminotransferase family. NifS/IscS subfamily.</text>
</comment>
<dbReference type="PIRSF" id="PIRSF005572">
    <property type="entry name" value="NifS"/>
    <property type="match status" value="1"/>
</dbReference>
<evidence type="ECO:0000256" key="6">
    <source>
        <dbReference type="ARBA" id="ARBA00022898"/>
    </source>
</evidence>
<sequence length="380" mass="42506">MKTVYLDNAATTPMLPEVIEVMQQSMQVNFGNPSSIHQFGRKAKAAVETARKNIAKHFNVAAAEIVFTAGGTEADNLILYNAVLNLGVKKIITSKIEHHAVLRTVQYLQKQYNISVKYVEVDKNGSVVLSDLEKHLQESTQKTLVSLMYVNNEIGNLLSINKVADVCKKYDAYFHSDTVQAIGHYQIDLQKTPIDFIVASAHKFHGPKGVGFAYIKKGISMRPILHGGEQEKGMRSSTENVHAILGMEKALKIAYDNLEEDKLYILKIKSYFITQLEEHFKNVQFNGMSCNLDKSSYTILNVRFNIKDKMMLFNLDLQGVAVSGGSACQSGANKGSHVLVAFLSEQEADKTSIRFSFSKLTTVNDVDYCIFKLKNNKYLQ</sequence>
<evidence type="ECO:0000313" key="12">
    <source>
        <dbReference type="EMBL" id="OCK44453.1"/>
    </source>
</evidence>
<dbReference type="PANTHER" id="PTHR11601:SF34">
    <property type="entry name" value="CYSTEINE DESULFURASE"/>
    <property type="match status" value="1"/>
</dbReference>
<dbReference type="Proteomes" id="UP000093186">
    <property type="component" value="Unassembled WGS sequence"/>
</dbReference>
<dbReference type="STRING" id="447689.BA195_07200"/>
<dbReference type="InterPro" id="IPR015424">
    <property type="entry name" value="PyrdxlP-dep_Trfase"/>
</dbReference>
<evidence type="ECO:0000256" key="5">
    <source>
        <dbReference type="ARBA" id="ARBA00022723"/>
    </source>
</evidence>